<evidence type="ECO:0000313" key="2">
    <source>
        <dbReference type="EnsemblPlants" id="Solyc10g018010.2.1.1"/>
    </source>
</evidence>
<dbReference type="InParanoid" id="A0A3Q7ICQ8"/>
<sequence>MRVTKRKRDRPATAKSSGDSALSRVVLSHFPFSCSVQGFQEEQQKPEPAASTRPRDYEMTPRRAPRIRAVHVHINFANFGQKSGILEKPNSLLSLRVSNIEMGFGFSILPSSAHSPPPPPSFWNHKNPPYLFASAFKKIKGEEKKSWENL</sequence>
<reference evidence="2" key="2">
    <citation type="submission" date="2019-01" db="UniProtKB">
        <authorList>
            <consortium name="EnsemblPlants"/>
        </authorList>
    </citation>
    <scope>IDENTIFICATION</scope>
    <source>
        <strain evidence="2">cv. Heinz 1706</strain>
    </source>
</reference>
<dbReference type="Proteomes" id="UP000004994">
    <property type="component" value="Chromosome 10"/>
</dbReference>
<accession>A0A3Q7ICQ8</accession>
<feature type="region of interest" description="Disordered" evidence="1">
    <location>
        <begin position="1"/>
        <end position="21"/>
    </location>
</feature>
<dbReference type="PaxDb" id="4081-Solyc10g018010.1.1"/>
<feature type="region of interest" description="Disordered" evidence="1">
    <location>
        <begin position="37"/>
        <end position="62"/>
    </location>
</feature>
<dbReference type="Gramene" id="Solyc10g018010.2.1">
    <property type="protein sequence ID" value="Solyc10g018010.2.1.1"/>
    <property type="gene ID" value="Solyc10g018010.2"/>
</dbReference>
<dbReference type="EnsemblPlants" id="Solyc10g018010.2.1">
    <property type="protein sequence ID" value="Solyc10g018010.2.1.1"/>
    <property type="gene ID" value="Solyc10g018010.2"/>
</dbReference>
<protein>
    <submittedName>
        <fullName evidence="2">Uncharacterized protein</fullName>
    </submittedName>
</protein>
<reference evidence="2" key="1">
    <citation type="journal article" date="2012" name="Nature">
        <title>The tomato genome sequence provides insights into fleshy fruit evolution.</title>
        <authorList>
            <consortium name="Tomato Genome Consortium"/>
        </authorList>
    </citation>
    <scope>NUCLEOTIDE SEQUENCE [LARGE SCALE GENOMIC DNA]</scope>
    <source>
        <strain evidence="2">cv. Heinz 1706</strain>
    </source>
</reference>
<proteinExistence type="predicted"/>
<evidence type="ECO:0000256" key="1">
    <source>
        <dbReference type="SAM" id="MobiDB-lite"/>
    </source>
</evidence>
<name>A0A3Q7ICQ8_SOLLC</name>
<keyword evidence="3" id="KW-1185">Reference proteome</keyword>
<dbReference type="AlphaFoldDB" id="A0A3Q7ICQ8"/>
<evidence type="ECO:0000313" key="3">
    <source>
        <dbReference type="Proteomes" id="UP000004994"/>
    </source>
</evidence>
<organism evidence="2">
    <name type="scientific">Solanum lycopersicum</name>
    <name type="common">Tomato</name>
    <name type="synonym">Lycopersicon esculentum</name>
    <dbReference type="NCBI Taxonomy" id="4081"/>
    <lineage>
        <taxon>Eukaryota</taxon>
        <taxon>Viridiplantae</taxon>
        <taxon>Streptophyta</taxon>
        <taxon>Embryophyta</taxon>
        <taxon>Tracheophyta</taxon>
        <taxon>Spermatophyta</taxon>
        <taxon>Magnoliopsida</taxon>
        <taxon>eudicotyledons</taxon>
        <taxon>Gunneridae</taxon>
        <taxon>Pentapetalae</taxon>
        <taxon>asterids</taxon>
        <taxon>lamiids</taxon>
        <taxon>Solanales</taxon>
        <taxon>Solanaceae</taxon>
        <taxon>Solanoideae</taxon>
        <taxon>Solaneae</taxon>
        <taxon>Solanum</taxon>
        <taxon>Solanum subgen. Lycopersicon</taxon>
    </lineage>
</organism>